<dbReference type="Gene3D" id="2.40.128.520">
    <property type="match status" value="1"/>
</dbReference>
<evidence type="ECO:0000313" key="3">
    <source>
        <dbReference type="EMBL" id="SHK89860.1"/>
    </source>
</evidence>
<dbReference type="PANTHER" id="PTHR36919">
    <property type="entry name" value="BLR1215 PROTEIN"/>
    <property type="match status" value="1"/>
</dbReference>
<dbReference type="AlphaFoldDB" id="A0A1M6W7R3"/>
<dbReference type="PANTHER" id="PTHR36919:SF2">
    <property type="entry name" value="BLL6627 PROTEIN"/>
    <property type="match status" value="1"/>
</dbReference>
<organism evidence="3 4">
    <name type="scientific">Roseovarius marisflavi</name>
    <dbReference type="NCBI Taxonomy" id="1054996"/>
    <lineage>
        <taxon>Bacteria</taxon>
        <taxon>Pseudomonadati</taxon>
        <taxon>Pseudomonadota</taxon>
        <taxon>Alphaproteobacteria</taxon>
        <taxon>Rhodobacterales</taxon>
        <taxon>Roseobacteraceae</taxon>
        <taxon>Roseovarius</taxon>
    </lineage>
</organism>
<gene>
    <name evidence="3" type="ORF">SAMN05444414_102173</name>
</gene>
<sequence length="130" mass="13650">MEKLVLTIAAIMFSAGMAAAADPLEGTWRTTADDNGNSGLIQVAPCGATLCGTLVKSYDSSGKEMASKNIGRNIISETKNTGGGSYKGKVYSPDRDKTYSSKLKLSGDTLKVSGCVFGICRDGGTWKKVR</sequence>
<name>A0A1M6W7R3_9RHOB</name>
<evidence type="ECO:0000259" key="2">
    <source>
        <dbReference type="Pfam" id="PF09917"/>
    </source>
</evidence>
<keyword evidence="1" id="KW-0732">Signal</keyword>
<dbReference type="Proteomes" id="UP000184191">
    <property type="component" value="Unassembled WGS sequence"/>
</dbReference>
<proteinExistence type="predicted"/>
<feature type="domain" description="DUF2147" evidence="2">
    <location>
        <begin position="26"/>
        <end position="127"/>
    </location>
</feature>
<evidence type="ECO:0000313" key="4">
    <source>
        <dbReference type="Proteomes" id="UP000184191"/>
    </source>
</evidence>
<feature type="chain" id="PRO_5009921939" evidence="1">
    <location>
        <begin position="21"/>
        <end position="130"/>
    </location>
</feature>
<dbReference type="OrthoDB" id="9811671at2"/>
<keyword evidence="4" id="KW-1185">Reference proteome</keyword>
<evidence type="ECO:0000256" key="1">
    <source>
        <dbReference type="SAM" id="SignalP"/>
    </source>
</evidence>
<dbReference type="EMBL" id="FRBN01000002">
    <property type="protein sequence ID" value="SHK89860.1"/>
    <property type="molecule type" value="Genomic_DNA"/>
</dbReference>
<dbReference type="STRING" id="1054996.SAMN05444414_102173"/>
<feature type="signal peptide" evidence="1">
    <location>
        <begin position="1"/>
        <end position="20"/>
    </location>
</feature>
<dbReference type="InterPro" id="IPR019223">
    <property type="entry name" value="DUF2147"/>
</dbReference>
<accession>A0A1M6W7R3</accession>
<dbReference type="RefSeq" id="WP_073194952.1">
    <property type="nucleotide sequence ID" value="NZ_FRBN01000002.1"/>
</dbReference>
<dbReference type="Pfam" id="PF09917">
    <property type="entry name" value="DUF2147"/>
    <property type="match status" value="1"/>
</dbReference>
<protein>
    <submittedName>
        <fullName evidence="3">Uncharacterized conserved protein, DUF2147 family</fullName>
    </submittedName>
</protein>
<reference evidence="4" key="1">
    <citation type="submission" date="2016-11" db="EMBL/GenBank/DDBJ databases">
        <authorList>
            <person name="Varghese N."/>
            <person name="Submissions S."/>
        </authorList>
    </citation>
    <scope>NUCLEOTIDE SEQUENCE [LARGE SCALE GENOMIC DNA]</scope>
    <source>
        <strain evidence="4">DSM 29327</strain>
    </source>
</reference>